<accession>A0A8T8SNZ4</accession>
<reference evidence="1" key="2">
    <citation type="journal article" date="2019" name="IMA Fungus">
        <title>Genome sequencing and comparison of five Tilletia species to identify candidate genes for the detection of regulated species infecting wheat.</title>
        <authorList>
            <person name="Nguyen H.D.T."/>
            <person name="Sultana T."/>
            <person name="Kesanakurti P."/>
            <person name="Hambleton S."/>
        </authorList>
    </citation>
    <scope>NUCLEOTIDE SEQUENCE</scope>
    <source>
        <strain evidence="1">DAOMC 236416</strain>
    </source>
</reference>
<comment type="caution">
    <text evidence="1">The sequence shown here is derived from an EMBL/GenBank/DDBJ whole genome shotgun (WGS) entry which is preliminary data.</text>
</comment>
<protein>
    <recommendedName>
        <fullName evidence="3">Isoleucine--tRNA ligase</fullName>
    </recommendedName>
</protein>
<sequence length="210" mass="23258">QTLSSYITEELNVRDLVLSTDEKRCGVGFKVSADWPTLGRKLRKDLGKVRAGLEKVSSDDAKAYMDTGKITVSGVELSEGDLRVTRVVDTANMPGKILSNTDGQFVVLLDGEVRPELQAEGTAREMVNRIQRLRKAAGLQATDEIDAFYGFEQGLGEELAGILESQEEVFLRVLKRKPLPLSQRPKDAKVVMEAEQEIGDDKFMLSLVWA</sequence>
<evidence type="ECO:0008006" key="3">
    <source>
        <dbReference type="Google" id="ProtNLM"/>
    </source>
</evidence>
<proteinExistence type="predicted"/>
<dbReference type="GO" id="GO:0006428">
    <property type="term" value="P:isoleucyl-tRNA aminoacylation"/>
    <property type="evidence" value="ECO:0007669"/>
    <property type="project" value="TreeGrafter"/>
</dbReference>
<keyword evidence="2" id="KW-1185">Reference proteome</keyword>
<dbReference type="PANTHER" id="PTHR42780:SF1">
    <property type="entry name" value="ISOLEUCINE--TRNA LIGASE, CYTOPLASMIC"/>
    <property type="match status" value="1"/>
</dbReference>
<dbReference type="PANTHER" id="PTHR42780">
    <property type="entry name" value="SOLEUCYL-TRNA SYNTHETASE"/>
    <property type="match status" value="1"/>
</dbReference>
<feature type="non-terminal residue" evidence="1">
    <location>
        <position position="1"/>
    </location>
</feature>
<organism evidence="1 2">
    <name type="scientific">Tilletia indica</name>
    <dbReference type="NCBI Taxonomy" id="43049"/>
    <lineage>
        <taxon>Eukaryota</taxon>
        <taxon>Fungi</taxon>
        <taxon>Dikarya</taxon>
        <taxon>Basidiomycota</taxon>
        <taxon>Ustilaginomycotina</taxon>
        <taxon>Exobasidiomycetes</taxon>
        <taxon>Tilletiales</taxon>
        <taxon>Tilletiaceae</taxon>
        <taxon>Tilletia</taxon>
    </lineage>
</organism>
<gene>
    <name evidence="1" type="ORF">A4X13_0g6635</name>
</gene>
<dbReference type="GO" id="GO:0004822">
    <property type="term" value="F:isoleucine-tRNA ligase activity"/>
    <property type="evidence" value="ECO:0007669"/>
    <property type="project" value="InterPro"/>
</dbReference>
<dbReference type="InterPro" id="IPR023586">
    <property type="entry name" value="Ile-tRNA-ligase_type2"/>
</dbReference>
<dbReference type="AlphaFoldDB" id="A0A8T8SNZ4"/>
<name>A0A8T8SNZ4_9BASI</name>
<dbReference type="EMBL" id="LWDF02000665">
    <property type="protein sequence ID" value="KAE8244379.1"/>
    <property type="molecule type" value="Genomic_DNA"/>
</dbReference>
<reference evidence="1" key="1">
    <citation type="submission" date="2016-04" db="EMBL/GenBank/DDBJ databases">
        <authorList>
            <person name="Nguyen H.D."/>
            <person name="Samba Siva P."/>
            <person name="Cullis J."/>
            <person name="Levesque C.A."/>
            <person name="Hambleton S."/>
        </authorList>
    </citation>
    <scope>NUCLEOTIDE SEQUENCE</scope>
    <source>
        <strain evidence="1">DAOMC 236416</strain>
    </source>
</reference>
<dbReference type="Proteomes" id="UP000077521">
    <property type="component" value="Unassembled WGS sequence"/>
</dbReference>
<dbReference type="Pfam" id="PF19302">
    <property type="entry name" value="DUF5915"/>
    <property type="match status" value="1"/>
</dbReference>
<evidence type="ECO:0000313" key="1">
    <source>
        <dbReference type="EMBL" id="KAE8244379.1"/>
    </source>
</evidence>
<evidence type="ECO:0000313" key="2">
    <source>
        <dbReference type="Proteomes" id="UP000077521"/>
    </source>
</evidence>